<evidence type="ECO:0000256" key="1">
    <source>
        <dbReference type="ARBA" id="ARBA00022485"/>
    </source>
</evidence>
<organism evidence="12">
    <name type="scientific">Pseudocrossidium replicatum</name>
    <dbReference type="NCBI Taxonomy" id="885028"/>
    <lineage>
        <taxon>Eukaryota</taxon>
        <taxon>Viridiplantae</taxon>
        <taxon>Streptophyta</taxon>
        <taxon>Embryophyta</taxon>
        <taxon>Bryophyta</taxon>
        <taxon>Bryophytina</taxon>
        <taxon>Bryopsida</taxon>
        <taxon>Dicranidae</taxon>
        <taxon>Pottiales</taxon>
        <taxon>Pottiaceae</taxon>
        <taxon>Pseudocrossidium</taxon>
    </lineage>
</organism>
<dbReference type="Gene3D" id="3.40.50.1980">
    <property type="entry name" value="Nitrogenase molybdenum iron protein domain"/>
    <property type="match status" value="3"/>
</dbReference>
<feature type="binding site" evidence="10">
    <location>
        <position position="47"/>
    </location>
    <ligand>
        <name>[4Fe-4S] cluster</name>
        <dbReference type="ChEBI" id="CHEBI:49883"/>
        <note>ligand shared with heterodimeric partner</note>
    </ligand>
</feature>
<sequence>MSNKISETLTFECETGNYHTFCPISCVAWLYQKIEDSFFLVVGTKTCGYFLQNALGVMIFAEPRYAMAELEEGDISAQLNDYEELKRLCLQIKKDRNPSVIIWIGTCTTEIIKMDLEGMAPKLENEINIPIVVARANGLDYAFTQGEDTVLAAMAHRCPEQTILIEKKKIIQDSNIQEFFSFLSLEKKEETTNKQFRKLKKKAPLVLFGSLPSTVASQLSSELKRQSIQVSGWLPAQRYTDLPSLGDQVYVCGVNPFLSRTATTLMRRRKCKLIGAPFPIGPDGTRAWIEKICSVFGIQTEGLEKREEKIWENLKDYLDLVRGKSVFFMGDNLLEISLARFLIRCGMVVYEIGIPYLDKRYQAAELSFLQNTCKKMCIPMPRIVEKPDNYNQIQRMRELQPDLAITGMAHANPLEARGINTKWSVEFTFAQIHGFTNARDILELVTRPLRRNNNLENLGWNSLTKKEKSKI</sequence>
<dbReference type="GO" id="GO:0046872">
    <property type="term" value="F:metal ion binding"/>
    <property type="evidence" value="ECO:0007669"/>
    <property type="project" value="UniProtKB-KW"/>
</dbReference>
<dbReference type="InterPro" id="IPR000510">
    <property type="entry name" value="Nase/OxRdtase_comp1"/>
</dbReference>
<keyword evidence="12" id="KW-0150">Chloroplast</keyword>
<dbReference type="GO" id="GO:0019685">
    <property type="term" value="P:photosynthesis, dark reaction"/>
    <property type="evidence" value="ECO:0007669"/>
    <property type="project" value="InterPro"/>
</dbReference>
<keyword evidence="1 10" id="KW-0004">4Fe-4S</keyword>
<dbReference type="GO" id="GO:0009507">
    <property type="term" value="C:chloroplast"/>
    <property type="evidence" value="ECO:0007669"/>
    <property type="project" value="UniProtKB-SubCell"/>
</dbReference>
<evidence type="ECO:0000256" key="9">
    <source>
        <dbReference type="ARBA" id="ARBA00023171"/>
    </source>
</evidence>
<comment type="function">
    <text evidence="10">Component of the dark-operative protochlorophyllide reductase (DPOR) that uses Mg-ATP and reduced ferredoxin to reduce ring D of protochlorophyllide (Pchlide) to form chlorophyllide a (Chlide). This reaction is light-independent. The NB-protein (ChlN-ChlB) is the catalytic component of the complex.</text>
</comment>
<comment type="subcellular location">
    <subcellularLocation>
        <location evidence="10">Plastid</location>
        <location evidence="10">Chloroplast</location>
    </subcellularLocation>
</comment>
<keyword evidence="2 10" id="KW-0602">Photosynthesis</keyword>
<keyword evidence="7 10" id="KW-0408">Iron</keyword>
<keyword evidence="8 10" id="KW-0411">Iron-sulfur</keyword>
<keyword evidence="6 10" id="KW-0560">Oxidoreductase</keyword>
<dbReference type="GO" id="GO:0016636">
    <property type="term" value="F:oxidoreductase activity, acting on the CH-CH group of donors, iron-sulfur protein as acceptor"/>
    <property type="evidence" value="ECO:0007669"/>
    <property type="project" value="UniProtKB-UniRule"/>
</dbReference>
<comment type="pathway">
    <text evidence="10">Porphyrin-containing compound metabolism; chlorophyll biosynthesis (light-independent).</text>
</comment>
<evidence type="ECO:0000256" key="8">
    <source>
        <dbReference type="ARBA" id="ARBA00023014"/>
    </source>
</evidence>
<dbReference type="GO" id="GO:0005524">
    <property type="term" value="F:ATP binding"/>
    <property type="evidence" value="ECO:0007669"/>
    <property type="project" value="UniProtKB-UniRule"/>
</dbReference>
<evidence type="ECO:0000313" key="12">
    <source>
        <dbReference type="EMBL" id="QCT81857.1"/>
    </source>
</evidence>
<keyword evidence="12" id="KW-0934">Plastid</keyword>
<dbReference type="NCBIfam" id="TIGR01279">
    <property type="entry name" value="DPOR_bchN"/>
    <property type="match status" value="1"/>
</dbReference>
<evidence type="ECO:0000256" key="3">
    <source>
        <dbReference type="ARBA" id="ARBA00022723"/>
    </source>
</evidence>
<dbReference type="SUPFAM" id="SSF53807">
    <property type="entry name" value="Helical backbone' metal receptor"/>
    <property type="match status" value="1"/>
</dbReference>
<evidence type="ECO:0000259" key="11">
    <source>
        <dbReference type="Pfam" id="PF00148"/>
    </source>
</evidence>
<reference evidence="12" key="1">
    <citation type="submission" date="2017-10" db="EMBL/GenBank/DDBJ databases">
        <title>The chloroplast genome sequence of the desiccation-tolerant moss Pseudocrossidium replicatum (Taylor) R.H. Zander.</title>
        <authorList>
            <person name="Cevallos M.A."/>
            <person name="Perez Oseguera A."/>
            <person name="Guerrero G."/>
            <person name="Arroyo A."/>
            <person name="Villalobos M.A."/>
            <person name="Porta H."/>
        </authorList>
    </citation>
    <scope>NUCLEOTIDE SEQUENCE</scope>
    <source>
        <strain evidence="12">PS1</strain>
    </source>
</reference>
<dbReference type="AlphaFoldDB" id="A0A4P9CYE4"/>
<evidence type="ECO:0000256" key="2">
    <source>
        <dbReference type="ARBA" id="ARBA00022531"/>
    </source>
</evidence>
<dbReference type="InterPro" id="IPR005970">
    <property type="entry name" value="Protochl_reductN"/>
</dbReference>
<dbReference type="PIRSF" id="PIRSF000162">
    <property type="entry name" value="P_chlorophyll_rd"/>
    <property type="match status" value="1"/>
</dbReference>
<feature type="binding site" evidence="10">
    <location>
        <position position="107"/>
    </location>
    <ligand>
        <name>[4Fe-4S] cluster</name>
        <dbReference type="ChEBI" id="CHEBI:49883"/>
        <note>ligand shared with heterodimeric partner</note>
    </ligand>
</feature>
<dbReference type="GO" id="GO:0036068">
    <property type="term" value="P:light-independent chlorophyll biosynthetic process"/>
    <property type="evidence" value="ECO:0007669"/>
    <property type="project" value="UniProtKB-UniRule"/>
</dbReference>
<evidence type="ECO:0000256" key="5">
    <source>
        <dbReference type="ARBA" id="ARBA00022840"/>
    </source>
</evidence>
<comment type="cofactor">
    <cofactor evidence="10">
        <name>[4Fe-4S] cluster</name>
        <dbReference type="ChEBI" id="CHEBI:49883"/>
    </cofactor>
    <text evidence="10">Binds 1 [4Fe-4S] cluster per heterodimer. The cluster is bound at the heterodimer interface by residues from both subunits.</text>
</comment>
<dbReference type="Pfam" id="PF00148">
    <property type="entry name" value="Oxidored_nitro"/>
    <property type="match status" value="1"/>
</dbReference>
<dbReference type="PANTHER" id="PTHR39429">
    <property type="entry name" value="LIGHT-INDEPENDENT PROTOCHLOROPHYLLIDE REDUCTASE SUBUNIT N"/>
    <property type="match status" value="1"/>
</dbReference>
<protein>
    <recommendedName>
        <fullName evidence="10">Light-independent protochlorophyllide reductase subunit N</fullName>
        <shortName evidence="10">DPOR subunit N</shortName>
        <shortName evidence="10">LI-POR subunit N</shortName>
        <ecNumber evidence="10">1.3.7.7</ecNumber>
    </recommendedName>
</protein>
<keyword evidence="4 10" id="KW-0547">Nucleotide-binding</keyword>
<dbReference type="RefSeq" id="YP_010125669.1">
    <property type="nucleotide sequence ID" value="NC_056241.1"/>
</dbReference>
<dbReference type="UniPathway" id="UPA00670"/>
<evidence type="ECO:0000256" key="10">
    <source>
        <dbReference type="HAMAP-Rule" id="MF_00352"/>
    </source>
</evidence>
<evidence type="ECO:0000256" key="6">
    <source>
        <dbReference type="ARBA" id="ARBA00023002"/>
    </source>
</evidence>
<feature type="binding site" evidence="10">
    <location>
        <position position="22"/>
    </location>
    <ligand>
        <name>[4Fe-4S] cluster</name>
        <dbReference type="ChEBI" id="CHEBI:49883"/>
        <note>ligand shared with heterodimeric partner</note>
    </ligand>
</feature>
<comment type="subunit">
    <text evidence="10">Protochlorophyllide reductase is composed of three subunits; ChlL, ChlN and ChlB. Forms a heterotetramer of two ChlB and two ChlN subunits.</text>
</comment>
<dbReference type="NCBIfam" id="NF002768">
    <property type="entry name" value="PRK02842.1"/>
    <property type="match status" value="1"/>
</dbReference>
<dbReference type="GeneID" id="65330708"/>
<dbReference type="GO" id="GO:0016730">
    <property type="term" value="F:oxidoreductase activity, acting on iron-sulfur proteins as donors"/>
    <property type="evidence" value="ECO:0007669"/>
    <property type="project" value="InterPro"/>
</dbReference>
<dbReference type="InterPro" id="IPR050293">
    <property type="entry name" value="LIPOR_BchN/ChlN"/>
</dbReference>
<dbReference type="GO" id="GO:0051539">
    <property type="term" value="F:4 iron, 4 sulfur cluster binding"/>
    <property type="evidence" value="ECO:0007669"/>
    <property type="project" value="UniProtKB-UniRule"/>
</dbReference>
<gene>
    <name evidence="10 12" type="primary">chlN</name>
    <name evidence="12" type="ORF">CLD05_580</name>
</gene>
<proteinExistence type="inferred from homology"/>
<keyword evidence="5 10" id="KW-0067">ATP-binding</keyword>
<comment type="similarity">
    <text evidence="10">Belongs to the BchN/ChlN family.</text>
</comment>
<keyword evidence="9 10" id="KW-0149">Chlorophyll biosynthesis</keyword>
<dbReference type="CDD" id="cd01979">
    <property type="entry name" value="Pchlide_reductase_N"/>
    <property type="match status" value="1"/>
</dbReference>
<dbReference type="EMBL" id="MG132071">
    <property type="protein sequence ID" value="QCT81857.1"/>
    <property type="molecule type" value="Genomic_DNA"/>
</dbReference>
<keyword evidence="3 10" id="KW-0479">Metal-binding</keyword>
<comment type="catalytic activity">
    <reaction evidence="10">
        <text>chlorophyllide a + oxidized 2[4Fe-4S]-[ferredoxin] + 2 ADP + 2 phosphate = protochlorophyllide a + reduced 2[4Fe-4S]-[ferredoxin] + 2 ATP + 2 H2O</text>
        <dbReference type="Rhea" id="RHEA:28202"/>
        <dbReference type="Rhea" id="RHEA-COMP:10002"/>
        <dbReference type="Rhea" id="RHEA-COMP:10004"/>
        <dbReference type="ChEBI" id="CHEBI:15377"/>
        <dbReference type="ChEBI" id="CHEBI:30616"/>
        <dbReference type="ChEBI" id="CHEBI:33722"/>
        <dbReference type="ChEBI" id="CHEBI:33723"/>
        <dbReference type="ChEBI" id="CHEBI:43474"/>
        <dbReference type="ChEBI" id="CHEBI:83348"/>
        <dbReference type="ChEBI" id="CHEBI:83350"/>
        <dbReference type="ChEBI" id="CHEBI:456216"/>
        <dbReference type="EC" id="1.3.7.7"/>
    </reaction>
</comment>
<dbReference type="HAMAP" id="MF_00352">
    <property type="entry name" value="ChlN_BchN"/>
    <property type="match status" value="1"/>
</dbReference>
<name>A0A4P9CYE4_9BRYO</name>
<evidence type="ECO:0000256" key="4">
    <source>
        <dbReference type="ARBA" id="ARBA00022741"/>
    </source>
</evidence>
<evidence type="ECO:0000256" key="7">
    <source>
        <dbReference type="ARBA" id="ARBA00023004"/>
    </source>
</evidence>
<geneLocation type="chloroplast" evidence="12"/>
<feature type="domain" description="Nitrogenase/oxidoreductase component 1" evidence="11">
    <location>
        <begin position="22"/>
        <end position="447"/>
    </location>
</feature>
<accession>A0A4P9CYE4</accession>
<dbReference type="PANTHER" id="PTHR39429:SF3">
    <property type="entry name" value="LIGHT-INDEPENDENT PROTOCHLOROPHYLLIDE REDUCTASE SUBUNIT N"/>
    <property type="match status" value="1"/>
</dbReference>
<dbReference type="EC" id="1.3.7.7" evidence="10"/>